<evidence type="ECO:0000313" key="2">
    <source>
        <dbReference type="Proteomes" id="UP000236621"/>
    </source>
</evidence>
<evidence type="ECO:0000313" key="1">
    <source>
        <dbReference type="EMBL" id="PNY25623.1"/>
    </source>
</evidence>
<sequence>MRICTTILPIQICRAIRAAGSTQRAEPVIWDGNFPFGYNSLTEVTPPSVFYDPEATPASVRTALALERYEQGLQAGISMFMFNPQLLGRFALESTLGPEYSQNAIRPIMKSIVVRSTMFTEVLLPDGETTSIGKDMPDMVVTTVELSSRSGENRANVMSFIDKAQSQMFIKAKDVGLSRNAWLGISATPATNTARDYLGYMEVIWDRDYPFSHAGMHDLASTEDLYDPEGWKAWKEGSELYSLHEVDLGRDYENEHDAKKAVAVAERYREGLHRRIPMYMFSPELLKQYALDTKLSAEFSRRAIRPIVQALMLRRTMFTEVQLPDGSVTSMGNDMPDMTVRTVDLAGRTGSMRAKVMTFIEKAEPDIHQGEVGPGHQPWGRQGGAPTSSYDIRQHLATTRTGIDLATYGDDSAWRLRVSISGVQASQHCTPQTCAMSIVSGTVLAAAAPTSRAIRSRGVVWWRPSDLHHDAGAGNMARLHIPEWERKTPVCAHDSKGKPDSDAHADQRICIAGNPLP</sequence>
<organism evidence="1 2">
    <name type="scientific">Tolypocladium capitatum</name>
    <dbReference type="NCBI Taxonomy" id="45235"/>
    <lineage>
        <taxon>Eukaryota</taxon>
        <taxon>Fungi</taxon>
        <taxon>Dikarya</taxon>
        <taxon>Ascomycota</taxon>
        <taxon>Pezizomycotina</taxon>
        <taxon>Sordariomycetes</taxon>
        <taxon>Hypocreomycetidae</taxon>
        <taxon>Hypocreales</taxon>
        <taxon>Ophiocordycipitaceae</taxon>
        <taxon>Tolypocladium</taxon>
    </lineage>
</organism>
<dbReference type="AlphaFoldDB" id="A0A2K3QDM4"/>
<dbReference type="STRING" id="45235.A0A2K3QDM4"/>
<reference evidence="1 2" key="1">
    <citation type="submission" date="2017-08" db="EMBL/GenBank/DDBJ databases">
        <title>Harnessing the power of phylogenomics to disentangle the directionality and signatures of interkingdom host jumping in the parasitic fungal genus Tolypocladium.</title>
        <authorList>
            <person name="Quandt C.A."/>
            <person name="Patterson W."/>
            <person name="Spatafora J.W."/>
        </authorList>
    </citation>
    <scope>NUCLEOTIDE SEQUENCE [LARGE SCALE GENOMIC DNA]</scope>
    <source>
        <strain evidence="1 2">CBS 113982</strain>
    </source>
</reference>
<comment type="caution">
    <text evidence="1">The sequence shown here is derived from an EMBL/GenBank/DDBJ whole genome shotgun (WGS) entry which is preliminary data.</text>
</comment>
<accession>A0A2K3QDM4</accession>
<gene>
    <name evidence="1" type="ORF">TCAP_04438</name>
</gene>
<dbReference type="Proteomes" id="UP000236621">
    <property type="component" value="Unassembled WGS sequence"/>
</dbReference>
<dbReference type="OrthoDB" id="5244662at2759"/>
<name>A0A2K3QDM4_9HYPO</name>
<protein>
    <submittedName>
        <fullName evidence="1">Uncharacterized protein</fullName>
    </submittedName>
</protein>
<proteinExistence type="predicted"/>
<keyword evidence="2" id="KW-1185">Reference proteome</keyword>
<dbReference type="EMBL" id="NRSZ01000700">
    <property type="protein sequence ID" value="PNY25623.1"/>
    <property type="molecule type" value="Genomic_DNA"/>
</dbReference>